<name>A0A8J4EHG0_9ACTN</name>
<accession>A0A8J4EHG0</accession>
<dbReference type="Proteomes" id="UP000635606">
    <property type="component" value="Unassembled WGS sequence"/>
</dbReference>
<reference evidence="1" key="1">
    <citation type="submission" date="2021-01" db="EMBL/GenBank/DDBJ databases">
        <title>Whole genome shotgun sequence of Virgisporangium ochraceum NBRC 16418.</title>
        <authorList>
            <person name="Komaki H."/>
            <person name="Tamura T."/>
        </authorList>
    </citation>
    <scope>NUCLEOTIDE SEQUENCE</scope>
    <source>
        <strain evidence="1">NBRC 16418</strain>
    </source>
</reference>
<protein>
    <submittedName>
        <fullName evidence="1">Uncharacterized protein</fullName>
    </submittedName>
</protein>
<sequence>MTLGFGVGFTLETNAEPADVDAALVALARHSPASLVRVVWFAAGGGGEVREVDADGRVRAAAETARILRAVDDAGGYLSWPSGDAPLWVPGLILPGGGWDVAALMATPAMRRLAASWRDIEDNVVCGDDVRLGPDADALLAVAARYHLLVKGG</sequence>
<comment type="caution">
    <text evidence="1">The sequence shown here is derived from an EMBL/GenBank/DDBJ whole genome shotgun (WGS) entry which is preliminary data.</text>
</comment>
<gene>
    <name evidence="1" type="ORF">Voc01_070790</name>
</gene>
<dbReference type="EMBL" id="BOPH01000097">
    <property type="protein sequence ID" value="GIJ72162.1"/>
    <property type="molecule type" value="Genomic_DNA"/>
</dbReference>
<evidence type="ECO:0000313" key="2">
    <source>
        <dbReference type="Proteomes" id="UP000635606"/>
    </source>
</evidence>
<evidence type="ECO:0000313" key="1">
    <source>
        <dbReference type="EMBL" id="GIJ72162.1"/>
    </source>
</evidence>
<proteinExistence type="predicted"/>
<dbReference type="AlphaFoldDB" id="A0A8J4EHG0"/>
<organism evidence="1 2">
    <name type="scientific">Virgisporangium ochraceum</name>
    <dbReference type="NCBI Taxonomy" id="65505"/>
    <lineage>
        <taxon>Bacteria</taxon>
        <taxon>Bacillati</taxon>
        <taxon>Actinomycetota</taxon>
        <taxon>Actinomycetes</taxon>
        <taxon>Micromonosporales</taxon>
        <taxon>Micromonosporaceae</taxon>
        <taxon>Virgisporangium</taxon>
    </lineage>
</organism>
<keyword evidence="2" id="KW-1185">Reference proteome</keyword>